<dbReference type="SUPFAM" id="SSF56219">
    <property type="entry name" value="DNase I-like"/>
    <property type="match status" value="1"/>
</dbReference>
<dbReference type="Gene3D" id="3.60.10.10">
    <property type="entry name" value="Endonuclease/exonuclease/phosphatase"/>
    <property type="match status" value="1"/>
</dbReference>
<gene>
    <name evidence="1" type="ORF">ES332_D02G145300v1</name>
</gene>
<evidence type="ECO:0008006" key="3">
    <source>
        <dbReference type="Google" id="ProtNLM"/>
    </source>
</evidence>
<proteinExistence type="predicted"/>
<dbReference type="InterPro" id="IPR036691">
    <property type="entry name" value="Endo/exonu/phosph_ase_sf"/>
</dbReference>
<name>A0A5D2LX61_GOSTO</name>
<evidence type="ECO:0000313" key="1">
    <source>
        <dbReference type="EMBL" id="TYH83644.1"/>
    </source>
</evidence>
<reference evidence="1 2" key="1">
    <citation type="submission" date="2019-07" db="EMBL/GenBank/DDBJ databases">
        <title>WGS assembly of Gossypium tomentosum.</title>
        <authorList>
            <person name="Chen Z.J."/>
            <person name="Sreedasyam A."/>
            <person name="Ando A."/>
            <person name="Song Q."/>
            <person name="De L."/>
            <person name="Hulse-Kemp A."/>
            <person name="Ding M."/>
            <person name="Ye W."/>
            <person name="Kirkbride R."/>
            <person name="Jenkins J."/>
            <person name="Plott C."/>
            <person name="Lovell J."/>
            <person name="Lin Y.-M."/>
            <person name="Vaughn R."/>
            <person name="Liu B."/>
            <person name="Li W."/>
            <person name="Simpson S."/>
            <person name="Scheffler B."/>
            <person name="Saski C."/>
            <person name="Grover C."/>
            <person name="Hu G."/>
            <person name="Conover J."/>
            <person name="Carlson J."/>
            <person name="Shu S."/>
            <person name="Boston L."/>
            <person name="Williams M."/>
            <person name="Peterson D."/>
            <person name="Mcgee K."/>
            <person name="Jones D."/>
            <person name="Wendel J."/>
            <person name="Stelly D."/>
            <person name="Grimwood J."/>
            <person name="Schmutz J."/>
        </authorList>
    </citation>
    <scope>NUCLEOTIDE SEQUENCE [LARGE SCALE GENOMIC DNA]</scope>
    <source>
        <strain evidence="1">7179.01</strain>
    </source>
</reference>
<dbReference type="AlphaFoldDB" id="A0A5D2LX61"/>
<protein>
    <recommendedName>
        <fullName evidence="3">Endonuclease/exonuclease/phosphatase domain-containing protein</fullName>
    </recommendedName>
</protein>
<sequence>MDDFNVILSPNDKRSSCSVGRRCSFFGDFVELTELKDLDFKDPSFTWQRGGMFERLDRALANDAWVTAFSNCLVSHLSRIKFDHRLLFLSMGLNSTILEADLLIF</sequence>
<dbReference type="Proteomes" id="UP000322667">
    <property type="component" value="Chromosome D02"/>
</dbReference>
<evidence type="ECO:0000313" key="2">
    <source>
        <dbReference type="Proteomes" id="UP000322667"/>
    </source>
</evidence>
<dbReference type="PANTHER" id="PTHR33710">
    <property type="entry name" value="BNAC02G09200D PROTEIN"/>
    <property type="match status" value="1"/>
</dbReference>
<keyword evidence="2" id="KW-1185">Reference proteome</keyword>
<dbReference type="PANTHER" id="PTHR33710:SF77">
    <property type="entry name" value="DNASE I-LIKE SUPERFAMILY PROTEIN"/>
    <property type="match status" value="1"/>
</dbReference>
<dbReference type="EMBL" id="CM017624">
    <property type="protein sequence ID" value="TYH83644.1"/>
    <property type="molecule type" value="Genomic_DNA"/>
</dbReference>
<accession>A0A5D2LX61</accession>
<organism evidence="1 2">
    <name type="scientific">Gossypium tomentosum</name>
    <name type="common">Hawaiian cotton</name>
    <name type="synonym">Gossypium sandvicense</name>
    <dbReference type="NCBI Taxonomy" id="34277"/>
    <lineage>
        <taxon>Eukaryota</taxon>
        <taxon>Viridiplantae</taxon>
        <taxon>Streptophyta</taxon>
        <taxon>Embryophyta</taxon>
        <taxon>Tracheophyta</taxon>
        <taxon>Spermatophyta</taxon>
        <taxon>Magnoliopsida</taxon>
        <taxon>eudicotyledons</taxon>
        <taxon>Gunneridae</taxon>
        <taxon>Pentapetalae</taxon>
        <taxon>rosids</taxon>
        <taxon>malvids</taxon>
        <taxon>Malvales</taxon>
        <taxon>Malvaceae</taxon>
        <taxon>Malvoideae</taxon>
        <taxon>Gossypium</taxon>
    </lineage>
</organism>